<name>A0ABR2W4L3_9FUNG</name>
<feature type="region of interest" description="Disordered" evidence="1">
    <location>
        <begin position="1"/>
        <end position="27"/>
    </location>
</feature>
<evidence type="ECO:0000313" key="3">
    <source>
        <dbReference type="Proteomes" id="UP001479436"/>
    </source>
</evidence>
<accession>A0ABR2W4L3</accession>
<sequence length="302" mass="34306">MNPSPLATKPLYRKRPRPDTVGRHPLSNTVALSSNKTFETREGAVKDLRWVLQDELTQEAQLLKDLHYKITDQLSRLQVEEAVLTMMYKGPELSDQIEQHPGEDISTISLETSLGDHLIEAETVTNNALSSIYIENHRNSKDLFEHSNSGETMEYVDVMNEANTGSPSKEHTHLELDTETLLEQMHESQQSMMDDIFDAKQTEDILRKVRLGLEFGNDEQELADIEEAIQSLPGTPGIHYEESDIPMVDNLLTVDDNQEPEPEPEESEEEYESEDYAEEEDEDDEAARQALSQMLAKYGDLA</sequence>
<dbReference type="EMBL" id="JASJQH010007029">
    <property type="protein sequence ID" value="KAK9719971.1"/>
    <property type="molecule type" value="Genomic_DNA"/>
</dbReference>
<dbReference type="Proteomes" id="UP001479436">
    <property type="component" value="Unassembled WGS sequence"/>
</dbReference>
<evidence type="ECO:0000313" key="2">
    <source>
        <dbReference type="EMBL" id="KAK9719971.1"/>
    </source>
</evidence>
<keyword evidence="3" id="KW-1185">Reference proteome</keyword>
<feature type="region of interest" description="Disordered" evidence="1">
    <location>
        <begin position="253"/>
        <end position="287"/>
    </location>
</feature>
<comment type="caution">
    <text evidence="2">The sequence shown here is derived from an EMBL/GenBank/DDBJ whole genome shotgun (WGS) entry which is preliminary data.</text>
</comment>
<evidence type="ECO:0000256" key="1">
    <source>
        <dbReference type="SAM" id="MobiDB-lite"/>
    </source>
</evidence>
<reference evidence="2 3" key="1">
    <citation type="submission" date="2023-04" db="EMBL/GenBank/DDBJ databases">
        <title>Genome of Basidiobolus ranarum AG-B5.</title>
        <authorList>
            <person name="Stajich J.E."/>
            <person name="Carter-House D."/>
            <person name="Gryganskyi A."/>
        </authorList>
    </citation>
    <scope>NUCLEOTIDE SEQUENCE [LARGE SCALE GENOMIC DNA]</scope>
    <source>
        <strain evidence="2 3">AG-B5</strain>
    </source>
</reference>
<feature type="compositionally biased region" description="Acidic residues" evidence="1">
    <location>
        <begin position="256"/>
        <end position="285"/>
    </location>
</feature>
<proteinExistence type="predicted"/>
<organism evidence="2 3">
    <name type="scientific">Basidiobolus ranarum</name>
    <dbReference type="NCBI Taxonomy" id="34480"/>
    <lineage>
        <taxon>Eukaryota</taxon>
        <taxon>Fungi</taxon>
        <taxon>Fungi incertae sedis</taxon>
        <taxon>Zoopagomycota</taxon>
        <taxon>Entomophthoromycotina</taxon>
        <taxon>Basidiobolomycetes</taxon>
        <taxon>Basidiobolales</taxon>
        <taxon>Basidiobolaceae</taxon>
        <taxon>Basidiobolus</taxon>
    </lineage>
</organism>
<protein>
    <submittedName>
        <fullName evidence="2">Uncharacterized protein</fullName>
    </submittedName>
</protein>
<gene>
    <name evidence="2" type="ORF">K7432_004455</name>
</gene>